<dbReference type="Proteomes" id="UP000663935">
    <property type="component" value="Chromosome"/>
</dbReference>
<evidence type="ECO:0000313" key="2">
    <source>
        <dbReference type="Proteomes" id="UP000663935"/>
    </source>
</evidence>
<keyword evidence="2" id="KW-1185">Reference proteome</keyword>
<organism evidence="1 2">
    <name type="scientific">Polaribacter batillariae</name>
    <dbReference type="NCBI Taxonomy" id="2808900"/>
    <lineage>
        <taxon>Bacteria</taxon>
        <taxon>Pseudomonadati</taxon>
        <taxon>Bacteroidota</taxon>
        <taxon>Flavobacteriia</taxon>
        <taxon>Flavobacteriales</taxon>
        <taxon>Flavobacteriaceae</taxon>
    </lineage>
</organism>
<sequence>MGFETAKEKYKVRPFSDVSSEYVKGFYFKIKKKKNRNLYIVVDDDFENGILYFKDKKILKISVEKDSKEGKYEVLNK</sequence>
<dbReference type="RefSeq" id="WP_207971032.1">
    <property type="nucleotide sequence ID" value="NZ_CP071795.1"/>
</dbReference>
<name>A0ABX7SVK1_9FLAO</name>
<accession>A0ABX7SVK1</accession>
<gene>
    <name evidence="1" type="ORF">JL193_12050</name>
</gene>
<protein>
    <submittedName>
        <fullName evidence="1">Uncharacterized protein</fullName>
    </submittedName>
</protein>
<evidence type="ECO:0000313" key="1">
    <source>
        <dbReference type="EMBL" id="QTD36854.1"/>
    </source>
</evidence>
<reference evidence="1 2" key="1">
    <citation type="submission" date="2021-03" db="EMBL/GenBank/DDBJ databases">
        <title>Complete genome of Polaribacter_sp.G4M1.</title>
        <authorList>
            <person name="Jeong S.W."/>
            <person name="Bae J.W."/>
        </authorList>
    </citation>
    <scope>NUCLEOTIDE SEQUENCE [LARGE SCALE GENOMIC DNA]</scope>
    <source>
        <strain evidence="1 2">G4M1</strain>
    </source>
</reference>
<proteinExistence type="predicted"/>
<dbReference type="EMBL" id="CP071795">
    <property type="protein sequence ID" value="QTD36854.1"/>
    <property type="molecule type" value="Genomic_DNA"/>
</dbReference>